<reference evidence="2" key="1">
    <citation type="submission" date="2022-11" db="UniProtKB">
        <authorList>
            <consortium name="WormBaseParasite"/>
        </authorList>
    </citation>
    <scope>IDENTIFICATION</scope>
</reference>
<dbReference type="AlphaFoldDB" id="A0A914D929"/>
<accession>A0A914D929</accession>
<proteinExistence type="predicted"/>
<keyword evidence="1" id="KW-1185">Reference proteome</keyword>
<evidence type="ECO:0000313" key="2">
    <source>
        <dbReference type="WBParaSite" id="ACRNAN_scaffold1992.g14052.t1"/>
    </source>
</evidence>
<protein>
    <submittedName>
        <fullName evidence="2">Uncharacterized protein</fullName>
    </submittedName>
</protein>
<dbReference type="PANTHER" id="PTHR34365">
    <property type="entry name" value="ENOLASE (DUF1399)"/>
    <property type="match status" value="1"/>
</dbReference>
<evidence type="ECO:0000313" key="1">
    <source>
        <dbReference type="Proteomes" id="UP000887540"/>
    </source>
</evidence>
<organism evidence="1 2">
    <name type="scientific">Acrobeloides nanus</name>
    <dbReference type="NCBI Taxonomy" id="290746"/>
    <lineage>
        <taxon>Eukaryota</taxon>
        <taxon>Metazoa</taxon>
        <taxon>Ecdysozoa</taxon>
        <taxon>Nematoda</taxon>
        <taxon>Chromadorea</taxon>
        <taxon>Rhabditida</taxon>
        <taxon>Tylenchina</taxon>
        <taxon>Cephalobomorpha</taxon>
        <taxon>Cephaloboidea</taxon>
        <taxon>Cephalobidae</taxon>
        <taxon>Acrobeloides</taxon>
    </lineage>
</organism>
<dbReference type="Proteomes" id="UP000887540">
    <property type="component" value="Unplaced"/>
</dbReference>
<dbReference type="InterPro" id="IPR009836">
    <property type="entry name" value="GRDP-like"/>
</dbReference>
<name>A0A914D929_9BILA</name>
<sequence>MSSEAASSSHGACHAPDYHAVPNLRSTQDQMRKCITIDLLTACQREVNFLRMIDRKAPVLYEKGVVENAIRRYEKFWLPMQAAKPDLNNIPPLDVHWIWHTHMLSPTHYHQDCMAICGTVVDHKLLSSDEIQQRYEQSVSTWNSFCPEEPYDFLNSNSAPPTIPYKQKSSYDIAGAVQRQRNFNYQVSLPHFTAPRFLKDAIERYFNFLLLKQTYTDQFLTPCYDYDLVWHTHQVHPLAYSTDCTAIFGSLLKHDDSVNDRSKNSKLLKGESITKKLWSTHFKEGFWRRGCMYRGHVAPVFLGFENQDISNITYGHIHIPSISLKEIPVQREQLRLKLSYGNKKITTFNADLFDKQVTRSSFSLVWQPSCVENHQSTSIVKFPFEKKCPKELIVELELFDKVFLQKKDIIRLQGKLLLEQLLPPSNSKTAQNVMQMYLENVDLDRDLRAKVNVTTNISLNRELELIAGDYVEQALEPDSRLWTLCQSSALNRSALQPGATAFVATHTLVDVRDGAKYIVQVVHSAPMLLSMILVYGTEQRLLCMAHLIGADSLPSKDQLDSNLQFLPHLSSPEERVFIVLNRDGDFAIVKGRWNGFTRKISGDKTRKGKPGAAGMLNVELFNLLRNTVQKLQLPGADGSTLFLIGDAQARLNGRRLHCRSTQTAEHIACIFAIGTLFVLCNPDKVRPRTDTSPVGHQCQKWPMTLACGYGRPIPSNRFLAHRDGGFDFTPAILAMCGGLCDSGGSSCGACGGCGACGSCGGCGGGCGGCGGCG</sequence>
<dbReference type="Pfam" id="PF07173">
    <property type="entry name" value="GRDP-like"/>
    <property type="match status" value="1"/>
</dbReference>
<dbReference type="WBParaSite" id="ACRNAN_scaffold1992.g14052.t1">
    <property type="protein sequence ID" value="ACRNAN_scaffold1992.g14052.t1"/>
    <property type="gene ID" value="ACRNAN_scaffold1992.g14052"/>
</dbReference>
<dbReference type="PANTHER" id="PTHR34365:SF7">
    <property type="entry name" value="GLYCINE-RICH DOMAIN-CONTAINING PROTEIN 1"/>
    <property type="match status" value="1"/>
</dbReference>